<dbReference type="GeneTree" id="ENSGT00940000157956"/>
<dbReference type="GO" id="GO:0016323">
    <property type="term" value="C:basolateral plasma membrane"/>
    <property type="evidence" value="ECO:0007669"/>
    <property type="project" value="TreeGrafter"/>
</dbReference>
<accession>A0A3Q3BDM3</accession>
<dbReference type="GO" id="GO:0007268">
    <property type="term" value="P:chemical synaptic transmission"/>
    <property type="evidence" value="ECO:0007669"/>
    <property type="project" value="TreeGrafter"/>
</dbReference>
<dbReference type="GO" id="GO:0098609">
    <property type="term" value="P:cell-cell adhesion"/>
    <property type="evidence" value="ECO:0007669"/>
    <property type="project" value="TreeGrafter"/>
</dbReference>
<name>A0A3Q3BDM3_KRYMA</name>
<dbReference type="Proteomes" id="UP000264800">
    <property type="component" value="Unplaced"/>
</dbReference>
<proteinExistence type="predicted"/>
<dbReference type="InterPro" id="IPR050614">
    <property type="entry name" value="Synaptic_Scaffolding_LAP-MAGUK"/>
</dbReference>
<dbReference type="Ensembl" id="ENSKMAT00000028516.1">
    <property type="protein sequence ID" value="ENSKMAP00000028163.1"/>
    <property type="gene ID" value="ENSKMAG00000020888.1"/>
</dbReference>
<dbReference type="GO" id="GO:0019901">
    <property type="term" value="F:protein kinase binding"/>
    <property type="evidence" value="ECO:0007669"/>
    <property type="project" value="TreeGrafter"/>
</dbReference>
<dbReference type="GO" id="GO:0098839">
    <property type="term" value="C:postsynaptic density membrane"/>
    <property type="evidence" value="ECO:0007669"/>
    <property type="project" value="TreeGrafter"/>
</dbReference>
<dbReference type="GO" id="GO:0031594">
    <property type="term" value="C:neuromuscular junction"/>
    <property type="evidence" value="ECO:0007669"/>
    <property type="project" value="TreeGrafter"/>
</dbReference>
<dbReference type="Gene3D" id="2.30.30.40">
    <property type="entry name" value="SH3 Domains"/>
    <property type="match status" value="1"/>
</dbReference>
<dbReference type="PANTHER" id="PTHR23119:SF33">
    <property type="entry name" value="DISKS LARGE HOMOLOG 4"/>
    <property type="match status" value="1"/>
</dbReference>
<reference evidence="1" key="2">
    <citation type="submission" date="2025-09" db="UniProtKB">
        <authorList>
            <consortium name="Ensembl"/>
        </authorList>
    </citation>
    <scope>IDENTIFICATION</scope>
</reference>
<dbReference type="InterPro" id="IPR036028">
    <property type="entry name" value="SH3-like_dom_sf"/>
</dbReference>
<dbReference type="GO" id="GO:0043005">
    <property type="term" value="C:neuron projection"/>
    <property type="evidence" value="ECO:0007669"/>
    <property type="project" value="TreeGrafter"/>
</dbReference>
<dbReference type="GO" id="GO:0035255">
    <property type="term" value="F:ionotropic glutamate receptor binding"/>
    <property type="evidence" value="ECO:0007669"/>
    <property type="project" value="TreeGrafter"/>
</dbReference>
<dbReference type="AlphaFoldDB" id="A0A3Q3BDM3"/>
<evidence type="ECO:0000313" key="2">
    <source>
        <dbReference type="Proteomes" id="UP000264800"/>
    </source>
</evidence>
<evidence type="ECO:0000313" key="1">
    <source>
        <dbReference type="Ensembl" id="ENSKMAP00000028163.1"/>
    </source>
</evidence>
<dbReference type="SUPFAM" id="SSF50044">
    <property type="entry name" value="SH3-domain"/>
    <property type="match status" value="1"/>
</dbReference>
<reference evidence="1" key="1">
    <citation type="submission" date="2025-08" db="UniProtKB">
        <authorList>
            <consortium name="Ensembl"/>
        </authorList>
    </citation>
    <scope>IDENTIFICATION</scope>
</reference>
<dbReference type="PANTHER" id="PTHR23119">
    <property type="entry name" value="DISCS LARGE"/>
    <property type="match status" value="1"/>
</dbReference>
<sequence>MMKPHGSLLKYSRFEAKIHDLREQMMNSSSGSLRVNRTFYVRALFDYDKQWDCGVLSQALDFNFGEVLHVIDNRMGGRKQVGVVQMKRDTELDTG</sequence>
<dbReference type="GO" id="GO:0098970">
    <property type="term" value="P:postsynaptic neurotransmitter receptor diffusion trapping"/>
    <property type="evidence" value="ECO:0007669"/>
    <property type="project" value="TreeGrafter"/>
</dbReference>
<dbReference type="GO" id="GO:0045197">
    <property type="term" value="P:establishment or maintenance of epithelial cell apical/basal polarity"/>
    <property type="evidence" value="ECO:0007669"/>
    <property type="project" value="TreeGrafter"/>
</dbReference>
<protein>
    <submittedName>
        <fullName evidence="1">Uncharacterized protein</fullName>
    </submittedName>
</protein>
<dbReference type="STRING" id="37003.ENSKMAP00000028163"/>
<keyword evidence="2" id="KW-1185">Reference proteome</keyword>
<dbReference type="GO" id="GO:0097113">
    <property type="term" value="P:AMPA glutamate receptor clustering"/>
    <property type="evidence" value="ECO:0007669"/>
    <property type="project" value="TreeGrafter"/>
</dbReference>
<organism evidence="1 2">
    <name type="scientific">Kryptolebias marmoratus</name>
    <name type="common">Mangrove killifish</name>
    <name type="synonym">Rivulus marmoratus</name>
    <dbReference type="NCBI Taxonomy" id="37003"/>
    <lineage>
        <taxon>Eukaryota</taxon>
        <taxon>Metazoa</taxon>
        <taxon>Chordata</taxon>
        <taxon>Craniata</taxon>
        <taxon>Vertebrata</taxon>
        <taxon>Euteleostomi</taxon>
        <taxon>Actinopterygii</taxon>
        <taxon>Neopterygii</taxon>
        <taxon>Teleostei</taxon>
        <taxon>Neoteleostei</taxon>
        <taxon>Acanthomorphata</taxon>
        <taxon>Ovalentaria</taxon>
        <taxon>Atherinomorphae</taxon>
        <taxon>Cyprinodontiformes</taxon>
        <taxon>Rivulidae</taxon>
        <taxon>Kryptolebias</taxon>
    </lineage>
</organism>